<reference evidence="2 3" key="1">
    <citation type="submission" date="2020-08" db="EMBL/GenBank/DDBJ databases">
        <title>The Agave Microbiome: Exploring the role of microbial communities in plant adaptations to desert environments.</title>
        <authorList>
            <person name="Partida-Martinez L.P."/>
        </authorList>
    </citation>
    <scope>NUCLEOTIDE SEQUENCE [LARGE SCALE GENOMIC DNA]</scope>
    <source>
        <strain evidence="2 3">AS2.3</strain>
    </source>
</reference>
<evidence type="ECO:0000256" key="1">
    <source>
        <dbReference type="SAM" id="Phobius"/>
    </source>
</evidence>
<dbReference type="Proteomes" id="UP000517753">
    <property type="component" value="Unassembled WGS sequence"/>
</dbReference>
<dbReference type="Pfam" id="PF25612">
    <property type="entry name" value="DUF7940"/>
    <property type="match status" value="1"/>
</dbReference>
<keyword evidence="3" id="KW-1185">Reference proteome</keyword>
<evidence type="ECO:0000313" key="2">
    <source>
        <dbReference type="EMBL" id="NYD91447.1"/>
    </source>
</evidence>
<keyword evidence="1" id="KW-0812">Transmembrane</keyword>
<name>A0A7Y9FQX1_9SPHN</name>
<organism evidence="2 3">
    <name type="scientific">Sphingomonas melonis</name>
    <dbReference type="NCBI Taxonomy" id="152682"/>
    <lineage>
        <taxon>Bacteria</taxon>
        <taxon>Pseudomonadati</taxon>
        <taxon>Pseudomonadota</taxon>
        <taxon>Alphaproteobacteria</taxon>
        <taxon>Sphingomonadales</taxon>
        <taxon>Sphingomonadaceae</taxon>
        <taxon>Sphingomonas</taxon>
    </lineage>
</organism>
<accession>A0A7Y9FQX1</accession>
<keyword evidence="1" id="KW-0472">Membrane</keyword>
<keyword evidence="1" id="KW-1133">Transmembrane helix</keyword>
<dbReference type="RefSeq" id="WP_179509868.1">
    <property type="nucleotide sequence ID" value="NZ_JACCBY010000005.1"/>
</dbReference>
<feature type="transmembrane region" description="Helical" evidence="1">
    <location>
        <begin position="12"/>
        <end position="31"/>
    </location>
</feature>
<protein>
    <recommendedName>
        <fullName evidence="4">Holin</fullName>
    </recommendedName>
</protein>
<proteinExistence type="predicted"/>
<evidence type="ECO:0008006" key="4">
    <source>
        <dbReference type="Google" id="ProtNLM"/>
    </source>
</evidence>
<sequence>MKLIDGWRQAWRLWSVRLSAIGAILMGWAALTPDALLQAWNALPADVQALLPEPVGKAIPFLLFVGTLAARLIPQPKAKAKIEEAAGGGA</sequence>
<dbReference type="AlphaFoldDB" id="A0A7Y9FQX1"/>
<comment type="caution">
    <text evidence="2">The sequence shown here is derived from an EMBL/GenBank/DDBJ whole genome shotgun (WGS) entry which is preliminary data.</text>
</comment>
<evidence type="ECO:0000313" key="3">
    <source>
        <dbReference type="Proteomes" id="UP000517753"/>
    </source>
</evidence>
<dbReference type="InterPro" id="IPR057700">
    <property type="entry name" value="DUF7940"/>
</dbReference>
<feature type="transmembrane region" description="Helical" evidence="1">
    <location>
        <begin position="55"/>
        <end position="73"/>
    </location>
</feature>
<gene>
    <name evidence="2" type="ORF">HD841_003255</name>
</gene>
<dbReference type="EMBL" id="JACCBY010000005">
    <property type="protein sequence ID" value="NYD91447.1"/>
    <property type="molecule type" value="Genomic_DNA"/>
</dbReference>